<comment type="subcellular location">
    <subcellularLocation>
        <location evidence="1">Cytoplasm</location>
    </subcellularLocation>
</comment>
<dbReference type="RefSeq" id="WP_369000654.1">
    <property type="nucleotide sequence ID" value="NZ_CP158487.1"/>
</dbReference>
<comment type="similarity">
    <text evidence="2">Belongs to the SUA5 family.</text>
</comment>
<sequence>MIVENILDSAVISALQSDQLVVAKTDTIYGVLAMAESNRAIERLYKVRQRPLNKSVIVLVADITDIPGLTPSLQESYQELAKKQPTTIVVNVTPDFLPHIPHINGTLAFRVVPKSPLSELIHKVGYLAAPSANPPGKEPANNITEAINYFHESAAVYVDSGDITGVKRSQIIRIRECGEIEFIRK</sequence>
<keyword evidence="4" id="KW-0963">Cytoplasm</keyword>
<dbReference type="GO" id="GO:0005524">
    <property type="term" value="F:ATP binding"/>
    <property type="evidence" value="ECO:0007669"/>
    <property type="project" value="UniProtKB-KW"/>
</dbReference>
<evidence type="ECO:0000259" key="12">
    <source>
        <dbReference type="PROSITE" id="PS51163"/>
    </source>
</evidence>
<dbReference type="AlphaFoldDB" id="A0AB39J9H5"/>
<dbReference type="PANTHER" id="PTHR17490:SF16">
    <property type="entry name" value="THREONYLCARBAMOYL-AMP SYNTHASE"/>
    <property type="match status" value="1"/>
</dbReference>
<dbReference type="PROSITE" id="PS51163">
    <property type="entry name" value="YRDC"/>
    <property type="match status" value="1"/>
</dbReference>
<dbReference type="InterPro" id="IPR006070">
    <property type="entry name" value="Sua5-like_dom"/>
</dbReference>
<evidence type="ECO:0000256" key="6">
    <source>
        <dbReference type="ARBA" id="ARBA00022694"/>
    </source>
</evidence>
<gene>
    <name evidence="13" type="ORF">TM074_01670</name>
</gene>
<comment type="catalytic activity">
    <reaction evidence="11">
        <text>L-threonine + hydrogencarbonate + ATP = L-threonylcarbamoyladenylate + diphosphate + H2O</text>
        <dbReference type="Rhea" id="RHEA:36407"/>
        <dbReference type="ChEBI" id="CHEBI:15377"/>
        <dbReference type="ChEBI" id="CHEBI:17544"/>
        <dbReference type="ChEBI" id="CHEBI:30616"/>
        <dbReference type="ChEBI" id="CHEBI:33019"/>
        <dbReference type="ChEBI" id="CHEBI:57926"/>
        <dbReference type="ChEBI" id="CHEBI:73682"/>
        <dbReference type="EC" id="2.7.7.87"/>
    </reaction>
</comment>
<dbReference type="GO" id="GO:0005737">
    <property type="term" value="C:cytoplasm"/>
    <property type="evidence" value="ECO:0007669"/>
    <property type="project" value="UniProtKB-SubCell"/>
</dbReference>
<evidence type="ECO:0000256" key="5">
    <source>
        <dbReference type="ARBA" id="ARBA00022679"/>
    </source>
</evidence>
<accession>A0AB39J9H5</accession>
<keyword evidence="6" id="KW-0819">tRNA processing</keyword>
<dbReference type="GO" id="GO:0061710">
    <property type="term" value="F:L-threonylcarbamoyladenylate synthase"/>
    <property type="evidence" value="ECO:0007669"/>
    <property type="project" value="UniProtKB-EC"/>
</dbReference>
<reference evidence="13" key="1">
    <citation type="submission" date="2024-06" db="EMBL/GenBank/DDBJ databases">
        <authorList>
            <person name="Atkinson C."/>
            <person name="McLean J."/>
            <person name="Gallagher L."/>
            <person name="Bor B."/>
            <person name="Mougous J."/>
        </authorList>
    </citation>
    <scope>NUCLEOTIDE SEQUENCE</scope>
    <source>
        <strain evidence="13">TM7-074</strain>
    </source>
</reference>
<evidence type="ECO:0000256" key="10">
    <source>
        <dbReference type="ARBA" id="ARBA00029774"/>
    </source>
</evidence>
<dbReference type="GO" id="GO:0008033">
    <property type="term" value="P:tRNA processing"/>
    <property type="evidence" value="ECO:0007669"/>
    <property type="project" value="UniProtKB-KW"/>
</dbReference>
<dbReference type="EC" id="2.7.7.87" evidence="3"/>
<name>A0AB39J9H5_9BACT</name>
<dbReference type="Gene3D" id="3.90.870.10">
    <property type="entry name" value="DHBP synthase"/>
    <property type="match status" value="1"/>
</dbReference>
<feature type="domain" description="YrdC-like" evidence="12">
    <location>
        <begin position="5"/>
        <end position="185"/>
    </location>
</feature>
<keyword evidence="9" id="KW-0067">ATP-binding</keyword>
<keyword evidence="8" id="KW-0547">Nucleotide-binding</keyword>
<evidence type="ECO:0000256" key="7">
    <source>
        <dbReference type="ARBA" id="ARBA00022695"/>
    </source>
</evidence>
<dbReference type="InterPro" id="IPR050156">
    <property type="entry name" value="TC-AMP_synthase_SUA5"/>
</dbReference>
<evidence type="ECO:0000313" key="13">
    <source>
        <dbReference type="EMBL" id="XDN89401.1"/>
    </source>
</evidence>
<dbReference type="PANTHER" id="PTHR17490">
    <property type="entry name" value="SUA5"/>
    <property type="match status" value="1"/>
</dbReference>
<evidence type="ECO:0000256" key="3">
    <source>
        <dbReference type="ARBA" id="ARBA00012584"/>
    </source>
</evidence>
<dbReference type="GO" id="GO:0003725">
    <property type="term" value="F:double-stranded RNA binding"/>
    <property type="evidence" value="ECO:0007669"/>
    <property type="project" value="InterPro"/>
</dbReference>
<proteinExistence type="inferred from homology"/>
<protein>
    <recommendedName>
        <fullName evidence="10">L-threonylcarbamoyladenylate synthase</fullName>
        <ecNumber evidence="3">2.7.7.87</ecNumber>
    </recommendedName>
    <alternativeName>
        <fullName evidence="10">L-threonylcarbamoyladenylate synthase</fullName>
    </alternativeName>
</protein>
<evidence type="ECO:0000256" key="9">
    <source>
        <dbReference type="ARBA" id="ARBA00022840"/>
    </source>
</evidence>
<evidence type="ECO:0000256" key="8">
    <source>
        <dbReference type="ARBA" id="ARBA00022741"/>
    </source>
</evidence>
<dbReference type="GO" id="GO:0006450">
    <property type="term" value="P:regulation of translational fidelity"/>
    <property type="evidence" value="ECO:0007669"/>
    <property type="project" value="TreeGrafter"/>
</dbReference>
<evidence type="ECO:0000256" key="11">
    <source>
        <dbReference type="ARBA" id="ARBA00048366"/>
    </source>
</evidence>
<dbReference type="GO" id="GO:0000049">
    <property type="term" value="F:tRNA binding"/>
    <property type="evidence" value="ECO:0007669"/>
    <property type="project" value="TreeGrafter"/>
</dbReference>
<evidence type="ECO:0000256" key="2">
    <source>
        <dbReference type="ARBA" id="ARBA00007663"/>
    </source>
</evidence>
<dbReference type="EMBL" id="CP158487">
    <property type="protein sequence ID" value="XDN89401.1"/>
    <property type="molecule type" value="Genomic_DNA"/>
</dbReference>
<evidence type="ECO:0000256" key="1">
    <source>
        <dbReference type="ARBA" id="ARBA00004496"/>
    </source>
</evidence>
<keyword evidence="5" id="KW-0808">Transferase</keyword>
<evidence type="ECO:0000256" key="4">
    <source>
        <dbReference type="ARBA" id="ARBA00022490"/>
    </source>
</evidence>
<keyword evidence="7" id="KW-0548">Nucleotidyltransferase</keyword>
<dbReference type="Pfam" id="PF01300">
    <property type="entry name" value="Sua5_yciO_yrdC"/>
    <property type="match status" value="1"/>
</dbReference>
<dbReference type="SUPFAM" id="SSF55821">
    <property type="entry name" value="YrdC/RibB"/>
    <property type="match status" value="1"/>
</dbReference>
<dbReference type="InterPro" id="IPR017945">
    <property type="entry name" value="DHBP_synth_RibB-like_a/b_dom"/>
</dbReference>
<organism evidence="13">
    <name type="scientific">Candidatus Nanosynbacter sp. TM7-074</name>
    <dbReference type="NCBI Taxonomy" id="3158573"/>
    <lineage>
        <taxon>Bacteria</taxon>
        <taxon>Candidatus Saccharimonadota</taxon>
        <taxon>Candidatus Saccharimonadia</taxon>
        <taxon>Candidatus Nanosynbacterales</taxon>
        <taxon>Candidatus Nanosynbacteraceae</taxon>
        <taxon>Candidatus Nanosynbacter</taxon>
    </lineage>
</organism>